<keyword evidence="3" id="KW-1185">Reference proteome</keyword>
<evidence type="ECO:0000313" key="2">
    <source>
        <dbReference type="EMBL" id="MPC83723.1"/>
    </source>
</evidence>
<name>A0A5B7IML0_PORTR</name>
<organism evidence="2 3">
    <name type="scientific">Portunus trituberculatus</name>
    <name type="common">Swimming crab</name>
    <name type="synonym">Neptunus trituberculatus</name>
    <dbReference type="NCBI Taxonomy" id="210409"/>
    <lineage>
        <taxon>Eukaryota</taxon>
        <taxon>Metazoa</taxon>
        <taxon>Ecdysozoa</taxon>
        <taxon>Arthropoda</taxon>
        <taxon>Crustacea</taxon>
        <taxon>Multicrustacea</taxon>
        <taxon>Malacostraca</taxon>
        <taxon>Eumalacostraca</taxon>
        <taxon>Eucarida</taxon>
        <taxon>Decapoda</taxon>
        <taxon>Pleocyemata</taxon>
        <taxon>Brachyura</taxon>
        <taxon>Eubrachyura</taxon>
        <taxon>Portunoidea</taxon>
        <taxon>Portunidae</taxon>
        <taxon>Portuninae</taxon>
        <taxon>Portunus</taxon>
    </lineage>
</organism>
<evidence type="ECO:0000313" key="3">
    <source>
        <dbReference type="Proteomes" id="UP000324222"/>
    </source>
</evidence>
<sequence>MCRKSPGALAGAARRGLVCQPQRVSGVGIYFFYLSTTHPLALLSVPCTGFAKYGGAGGGRRCVRLRERPGIATKARGHRAARRNSALSGAPFVSCNVSICVMEEWRFRGNFGPRSLASRAPCPRRHPAKYRPGPCDHPRSSPWPGQ</sequence>
<feature type="region of interest" description="Disordered" evidence="1">
    <location>
        <begin position="122"/>
        <end position="146"/>
    </location>
</feature>
<protein>
    <submittedName>
        <fullName evidence="2">Uncharacterized protein</fullName>
    </submittedName>
</protein>
<proteinExistence type="predicted"/>
<dbReference type="AlphaFoldDB" id="A0A5B7IML0"/>
<accession>A0A5B7IML0</accession>
<gene>
    <name evidence="2" type="ORF">E2C01_078439</name>
</gene>
<comment type="caution">
    <text evidence="2">The sequence shown here is derived from an EMBL/GenBank/DDBJ whole genome shotgun (WGS) entry which is preliminary data.</text>
</comment>
<reference evidence="2 3" key="1">
    <citation type="submission" date="2019-05" db="EMBL/GenBank/DDBJ databases">
        <title>Another draft genome of Portunus trituberculatus and its Hox gene families provides insights of decapod evolution.</title>
        <authorList>
            <person name="Jeong J.-H."/>
            <person name="Song I."/>
            <person name="Kim S."/>
            <person name="Choi T."/>
            <person name="Kim D."/>
            <person name="Ryu S."/>
            <person name="Kim W."/>
        </authorList>
    </citation>
    <scope>NUCLEOTIDE SEQUENCE [LARGE SCALE GENOMIC DNA]</scope>
    <source>
        <tissue evidence="2">Muscle</tissue>
    </source>
</reference>
<dbReference type="Proteomes" id="UP000324222">
    <property type="component" value="Unassembled WGS sequence"/>
</dbReference>
<dbReference type="EMBL" id="VSRR010063287">
    <property type="protein sequence ID" value="MPC83723.1"/>
    <property type="molecule type" value="Genomic_DNA"/>
</dbReference>
<evidence type="ECO:0000256" key="1">
    <source>
        <dbReference type="SAM" id="MobiDB-lite"/>
    </source>
</evidence>